<dbReference type="Pfam" id="PF01636">
    <property type="entry name" value="APH"/>
    <property type="match status" value="1"/>
</dbReference>
<feature type="region of interest" description="Disordered" evidence="1">
    <location>
        <begin position="247"/>
        <end position="271"/>
    </location>
</feature>
<feature type="domain" description="Aminoglycoside phosphotransferase" evidence="2">
    <location>
        <begin position="48"/>
        <end position="254"/>
    </location>
</feature>
<dbReference type="InterPro" id="IPR011009">
    <property type="entry name" value="Kinase-like_dom_sf"/>
</dbReference>
<evidence type="ECO:0000259" key="2">
    <source>
        <dbReference type="Pfam" id="PF01636"/>
    </source>
</evidence>
<gene>
    <name evidence="3" type="ORF">JOF54_003866</name>
</gene>
<evidence type="ECO:0000313" key="3">
    <source>
        <dbReference type="EMBL" id="MBP2418944.1"/>
    </source>
</evidence>
<keyword evidence="3" id="KW-0808">Transferase</keyword>
<dbReference type="RefSeq" id="WP_210058907.1">
    <property type="nucleotide sequence ID" value="NZ_JAGIOB010000001.1"/>
</dbReference>
<accession>A0ABS4ZCZ3</accession>
<evidence type="ECO:0000313" key="4">
    <source>
        <dbReference type="Proteomes" id="UP000758168"/>
    </source>
</evidence>
<evidence type="ECO:0000256" key="1">
    <source>
        <dbReference type="SAM" id="MobiDB-lite"/>
    </source>
</evidence>
<proteinExistence type="predicted"/>
<name>A0ABS4ZCZ3_9ACTN</name>
<keyword evidence="4" id="KW-1185">Reference proteome</keyword>
<organism evidence="3 4">
    <name type="scientific">Microlunatus capsulatus</name>
    <dbReference type="NCBI Taxonomy" id="99117"/>
    <lineage>
        <taxon>Bacteria</taxon>
        <taxon>Bacillati</taxon>
        <taxon>Actinomycetota</taxon>
        <taxon>Actinomycetes</taxon>
        <taxon>Propionibacteriales</taxon>
        <taxon>Propionibacteriaceae</taxon>
        <taxon>Microlunatus</taxon>
    </lineage>
</organism>
<comment type="caution">
    <text evidence="3">The sequence shown here is derived from an EMBL/GenBank/DDBJ whole genome shotgun (WGS) entry which is preliminary data.</text>
</comment>
<dbReference type="Gene3D" id="3.90.1200.10">
    <property type="match status" value="1"/>
</dbReference>
<dbReference type="GO" id="GO:0016301">
    <property type="term" value="F:kinase activity"/>
    <property type="evidence" value="ECO:0007669"/>
    <property type="project" value="UniProtKB-KW"/>
</dbReference>
<reference evidence="3 4" key="1">
    <citation type="submission" date="2021-03" db="EMBL/GenBank/DDBJ databases">
        <title>Sequencing the genomes of 1000 actinobacteria strains.</title>
        <authorList>
            <person name="Klenk H.-P."/>
        </authorList>
    </citation>
    <scope>NUCLEOTIDE SEQUENCE [LARGE SCALE GENOMIC DNA]</scope>
    <source>
        <strain evidence="3 4">DSM 12936</strain>
    </source>
</reference>
<dbReference type="SUPFAM" id="SSF56112">
    <property type="entry name" value="Protein kinase-like (PK-like)"/>
    <property type="match status" value="1"/>
</dbReference>
<sequence length="315" mass="33131">MDDTPTPWSPARVADLAGRAVRDALGAAARVEDLAVLQVGADAVVLALEVRAAARPLVLKLADVGAAPALDLGRTAAVMGPAADAGVPVPAVLAADGTGRLDGVQHLLQQHLGGRRWREVRPELDDTAGRAVHAQLADVLRALAGVRPGGFGELDGQGVVVPVPLVEALRRRVALRTRRPAARALAERLLVEHADRLGSGPPVLTHDDLHHANVLVDPATARLSAVLDWDKAWAGPAAADRARLRFWDDMSGPGPGPGPGSGSGDDRDDRDDADVLRVHELLWCLEHAFPTARHRADTARLLRALDLPVPPELAG</sequence>
<dbReference type="InterPro" id="IPR051678">
    <property type="entry name" value="AGP_Transferase"/>
</dbReference>
<dbReference type="PANTHER" id="PTHR21310">
    <property type="entry name" value="AMINOGLYCOSIDE PHOSPHOTRANSFERASE-RELATED-RELATED"/>
    <property type="match status" value="1"/>
</dbReference>
<keyword evidence="3" id="KW-0418">Kinase</keyword>
<dbReference type="Proteomes" id="UP000758168">
    <property type="component" value="Unassembled WGS sequence"/>
</dbReference>
<dbReference type="InterPro" id="IPR002575">
    <property type="entry name" value="Aminoglycoside_PTrfase"/>
</dbReference>
<protein>
    <submittedName>
        <fullName evidence="3">Aminoglycoside phosphotransferase (APT) family kinase protein</fullName>
    </submittedName>
</protein>
<dbReference type="EMBL" id="JAGIOB010000001">
    <property type="protein sequence ID" value="MBP2418944.1"/>
    <property type="molecule type" value="Genomic_DNA"/>
</dbReference>